<feature type="compositionally biased region" description="Basic and acidic residues" evidence="1">
    <location>
        <begin position="160"/>
        <end position="171"/>
    </location>
</feature>
<comment type="caution">
    <text evidence="3">The sequence shown here is derived from an EMBL/GenBank/DDBJ whole genome shotgun (WGS) entry which is preliminary data.</text>
</comment>
<keyword evidence="2" id="KW-0472">Membrane</keyword>
<dbReference type="GO" id="GO:0009535">
    <property type="term" value="C:chloroplast thylakoid membrane"/>
    <property type="evidence" value="ECO:0007669"/>
    <property type="project" value="TreeGrafter"/>
</dbReference>
<gene>
    <name evidence="3" type="ORF">OSTQU699_LOCUS1169</name>
</gene>
<feature type="region of interest" description="Disordered" evidence="1">
    <location>
        <begin position="151"/>
        <end position="171"/>
    </location>
</feature>
<name>A0A8S1ILI3_9CHLO</name>
<accession>A0A8S1ILI3</accession>
<evidence type="ECO:0000256" key="1">
    <source>
        <dbReference type="SAM" id="MobiDB-lite"/>
    </source>
</evidence>
<dbReference type="GO" id="GO:0009706">
    <property type="term" value="C:chloroplast inner membrane"/>
    <property type="evidence" value="ECO:0007669"/>
    <property type="project" value="TreeGrafter"/>
</dbReference>
<evidence type="ECO:0000313" key="4">
    <source>
        <dbReference type="Proteomes" id="UP000708148"/>
    </source>
</evidence>
<proteinExistence type="predicted"/>
<dbReference type="Proteomes" id="UP000708148">
    <property type="component" value="Unassembled WGS sequence"/>
</dbReference>
<dbReference type="PANTHER" id="PTHR34048">
    <property type="entry name" value="LOW-DENSITY RECEPTOR-LIKE PROTEIN"/>
    <property type="match status" value="1"/>
</dbReference>
<keyword evidence="4" id="KW-1185">Reference proteome</keyword>
<keyword evidence="2" id="KW-1133">Transmembrane helix</keyword>
<feature type="transmembrane region" description="Helical" evidence="2">
    <location>
        <begin position="81"/>
        <end position="100"/>
    </location>
</feature>
<evidence type="ECO:0000313" key="3">
    <source>
        <dbReference type="EMBL" id="CAD7695808.1"/>
    </source>
</evidence>
<protein>
    <submittedName>
        <fullName evidence="3">Uncharacterized protein</fullName>
    </submittedName>
</protein>
<organism evidence="3 4">
    <name type="scientific">Ostreobium quekettii</name>
    <dbReference type="NCBI Taxonomy" id="121088"/>
    <lineage>
        <taxon>Eukaryota</taxon>
        <taxon>Viridiplantae</taxon>
        <taxon>Chlorophyta</taxon>
        <taxon>core chlorophytes</taxon>
        <taxon>Ulvophyceae</taxon>
        <taxon>TCBD clade</taxon>
        <taxon>Bryopsidales</taxon>
        <taxon>Ostreobineae</taxon>
        <taxon>Ostreobiaceae</taxon>
        <taxon>Ostreobium</taxon>
    </lineage>
</organism>
<evidence type="ECO:0000256" key="2">
    <source>
        <dbReference type="SAM" id="Phobius"/>
    </source>
</evidence>
<reference evidence="3" key="1">
    <citation type="submission" date="2020-12" db="EMBL/GenBank/DDBJ databases">
        <authorList>
            <person name="Iha C."/>
        </authorList>
    </citation>
    <scope>NUCLEOTIDE SEQUENCE</scope>
</reference>
<sequence>MDAAEIGVAAGLMSLPGAANRRVCVAAPAGGRRRAAKTGPSCGRPCGGSLTRPSLARAPTGVEQSARAEVVARGSRGDGSFTAGFLVGGIVCGVLGFLYAPQISRTLLDEQQRLKLPKFLEDKPPVPVTKDELVLRVDELNAAVDQLAKDLGGRGAGAENSKDPKATEVTA</sequence>
<dbReference type="OrthoDB" id="1700403at2759"/>
<dbReference type="PANTHER" id="PTHR34048:SF3">
    <property type="entry name" value="LOW-DENSITY RECEPTOR-LIKE PROTEIN"/>
    <property type="match status" value="1"/>
</dbReference>
<keyword evidence="2" id="KW-0812">Transmembrane</keyword>
<dbReference type="InterPro" id="IPR040377">
    <property type="entry name" value="Ssl2009-like"/>
</dbReference>
<dbReference type="AlphaFoldDB" id="A0A8S1ILI3"/>
<dbReference type="EMBL" id="CAJHUC010000391">
    <property type="protein sequence ID" value="CAD7695808.1"/>
    <property type="molecule type" value="Genomic_DNA"/>
</dbReference>